<sequence precursor="true">MQTRLSTFSLTAASLLLLTHTAIADTRAVYEGPDGKFIIEYQDDNHMRFATGDDTFMLISGGEPYMISRDNGNWTAMSAKGMAGMLGKQAEKKTRLTPMGQSETIAGYSGERYRVEVGDDWSGEWKKQSEVVLSKSADTLPTMQAMRRLVEVFGGKNMTNFDQVEGIDVSKYGMLVSDEMRLVSLSTDDLSDGIFQLPPGVQVTQMPDIFGQMNKSTDAASGTAESGQGSGFLSDLLSETQQEAADQTKQGTKEGVGDVIREGIRGLFN</sequence>
<evidence type="ECO:0000313" key="3">
    <source>
        <dbReference type="EMBL" id="AFJ01373.1"/>
    </source>
</evidence>
<organism evidence="3 4">
    <name type="scientific">Methylophaga frappieri (strain ATCC BAA-2434 / DSM 25690 / JAM7)</name>
    <dbReference type="NCBI Taxonomy" id="754477"/>
    <lineage>
        <taxon>Bacteria</taxon>
        <taxon>Pseudomonadati</taxon>
        <taxon>Pseudomonadota</taxon>
        <taxon>Gammaproteobacteria</taxon>
        <taxon>Thiotrichales</taxon>
        <taxon>Piscirickettsiaceae</taxon>
        <taxon>Methylophaga</taxon>
    </lineage>
</organism>
<accession>I1YEN0</accession>
<evidence type="ECO:0000256" key="2">
    <source>
        <dbReference type="SAM" id="SignalP"/>
    </source>
</evidence>
<gene>
    <name evidence="3" type="ordered locus">Q7C_192</name>
</gene>
<dbReference type="STRING" id="754477.Q7C_192"/>
<proteinExistence type="predicted"/>
<dbReference type="RefSeq" id="WP_014702823.1">
    <property type="nucleotide sequence ID" value="NC_017856.1"/>
</dbReference>
<dbReference type="Proteomes" id="UP000009145">
    <property type="component" value="Chromosome"/>
</dbReference>
<dbReference type="HOGENOM" id="CLU_1033667_0_0_6"/>
<evidence type="ECO:0000313" key="4">
    <source>
        <dbReference type="Proteomes" id="UP000009145"/>
    </source>
</evidence>
<keyword evidence="2" id="KW-0732">Signal</keyword>
<dbReference type="OrthoDB" id="5794179at2"/>
<keyword evidence="4" id="KW-1185">Reference proteome</keyword>
<feature type="region of interest" description="Disordered" evidence="1">
    <location>
        <begin position="213"/>
        <end position="232"/>
    </location>
</feature>
<evidence type="ECO:0000256" key="1">
    <source>
        <dbReference type="SAM" id="MobiDB-lite"/>
    </source>
</evidence>
<reference evidence="3 4" key="1">
    <citation type="journal article" date="2012" name="J. Bacteriol.">
        <title>Complete genome sequences of Methylophaga sp. strain JAM1 and Methylophaga sp. strain JAM7.</title>
        <authorList>
            <person name="Villeneuve C."/>
            <person name="Martineau C."/>
            <person name="Mauffrey F."/>
            <person name="Villemur R."/>
        </authorList>
    </citation>
    <scope>NUCLEOTIDE SEQUENCE [LARGE SCALE GENOMIC DNA]</scope>
    <source>
        <strain evidence="3 4">JAM7</strain>
    </source>
</reference>
<feature type="chain" id="PRO_5003654573" description="DUF4412 domain-containing protein" evidence="2">
    <location>
        <begin position="25"/>
        <end position="269"/>
    </location>
</feature>
<dbReference type="KEGG" id="mec:Q7C_192"/>
<dbReference type="EMBL" id="CP003380">
    <property type="protein sequence ID" value="AFJ01373.1"/>
    <property type="molecule type" value="Genomic_DNA"/>
</dbReference>
<name>I1YEN0_METFJ</name>
<protein>
    <recommendedName>
        <fullName evidence="5">DUF4412 domain-containing protein</fullName>
    </recommendedName>
</protein>
<feature type="compositionally biased region" description="Polar residues" evidence="1">
    <location>
        <begin position="213"/>
        <end position="227"/>
    </location>
</feature>
<dbReference type="AlphaFoldDB" id="I1YEN0"/>
<dbReference type="PATRIC" id="fig|754477.3.peg.192"/>
<feature type="signal peptide" evidence="2">
    <location>
        <begin position="1"/>
        <end position="24"/>
    </location>
</feature>
<evidence type="ECO:0008006" key="5">
    <source>
        <dbReference type="Google" id="ProtNLM"/>
    </source>
</evidence>